<dbReference type="InterPro" id="IPR001496">
    <property type="entry name" value="SOCS_box"/>
</dbReference>
<dbReference type="Pfam" id="PF07525">
    <property type="entry name" value="SOCS_box"/>
    <property type="match status" value="1"/>
</dbReference>
<proteinExistence type="predicted"/>
<evidence type="ECO:0000313" key="3">
    <source>
        <dbReference type="Proteomes" id="UP000499080"/>
    </source>
</evidence>
<evidence type="ECO:0000259" key="1">
    <source>
        <dbReference type="SMART" id="SM00969"/>
    </source>
</evidence>
<comment type="caution">
    <text evidence="2">The sequence shown here is derived from an EMBL/GenBank/DDBJ whole genome shotgun (WGS) entry which is preliminary data.</text>
</comment>
<dbReference type="Proteomes" id="UP000499080">
    <property type="component" value="Unassembled WGS sequence"/>
</dbReference>
<name>A0A4Y2EHK7_ARAVE</name>
<dbReference type="OrthoDB" id="6428725at2759"/>
<sequence>MIRKYNESRSSYIIVNDTKDVVKYSFVLHKSVDHLDLNLCEYSSFKRKTLMTKRVWDNQVFVENNFVCTEESCRKNLSRNRRLLYKLHLDVSEELESSLRNGSRSKYDRYHSCGILLNEVSLSEGYHERLLNQIITDLLRKTRQRVKLIRNILKIMKFIALPVMHVSEINRCFKILRSNFADTKTVQEFSANVCLNDWKVYHLTAENVDFLLHHADRTIYNKEIYHLCRDWVNNDVPLYDFEYAAPLLKYYDSPKFCETAYNFAKRLARSKSNVSYAALETPVRKGWITKERNLLMLQIFQVFFCDEPFRTSGSEALRLVWRSIPDAFITFDELNLTYGRIYGESNIEDIHEFYEDIIEEKVRCNQPRKLKDYCRTTIRKTLCDNAKLPEGINQLGLAPLVQSFLKLECSSIF</sequence>
<evidence type="ECO:0000313" key="2">
    <source>
        <dbReference type="EMBL" id="GBM28291.1"/>
    </source>
</evidence>
<feature type="domain" description="SOCS box" evidence="1">
    <location>
        <begin position="367"/>
        <end position="408"/>
    </location>
</feature>
<keyword evidence="3" id="KW-1185">Reference proteome</keyword>
<reference evidence="2 3" key="1">
    <citation type="journal article" date="2019" name="Sci. Rep.">
        <title>Orb-weaving spider Araneus ventricosus genome elucidates the spidroin gene catalogue.</title>
        <authorList>
            <person name="Kono N."/>
            <person name="Nakamura H."/>
            <person name="Ohtoshi R."/>
            <person name="Moran D.A.P."/>
            <person name="Shinohara A."/>
            <person name="Yoshida Y."/>
            <person name="Fujiwara M."/>
            <person name="Mori M."/>
            <person name="Tomita M."/>
            <person name="Arakawa K."/>
        </authorList>
    </citation>
    <scope>NUCLEOTIDE SEQUENCE [LARGE SCALE GENOMIC DNA]</scope>
</reference>
<organism evidence="2 3">
    <name type="scientific">Araneus ventricosus</name>
    <name type="common">Orbweaver spider</name>
    <name type="synonym">Epeira ventricosa</name>
    <dbReference type="NCBI Taxonomy" id="182803"/>
    <lineage>
        <taxon>Eukaryota</taxon>
        <taxon>Metazoa</taxon>
        <taxon>Ecdysozoa</taxon>
        <taxon>Arthropoda</taxon>
        <taxon>Chelicerata</taxon>
        <taxon>Arachnida</taxon>
        <taxon>Araneae</taxon>
        <taxon>Araneomorphae</taxon>
        <taxon>Entelegynae</taxon>
        <taxon>Araneoidea</taxon>
        <taxon>Araneidae</taxon>
        <taxon>Araneus</taxon>
    </lineage>
</organism>
<protein>
    <recommendedName>
        <fullName evidence="1">SOCS box domain-containing protein</fullName>
    </recommendedName>
</protein>
<dbReference type="AlphaFoldDB" id="A0A4Y2EHK7"/>
<gene>
    <name evidence="2" type="ORF">AVEN_233167_1</name>
</gene>
<dbReference type="SMART" id="SM00969">
    <property type="entry name" value="SOCS_box"/>
    <property type="match status" value="1"/>
</dbReference>
<dbReference type="EMBL" id="BGPR01000608">
    <property type="protein sequence ID" value="GBM28291.1"/>
    <property type="molecule type" value="Genomic_DNA"/>
</dbReference>
<accession>A0A4Y2EHK7</accession>